<evidence type="ECO:0000313" key="3">
    <source>
        <dbReference type="EMBL" id="KAI2645592.1"/>
    </source>
</evidence>
<proteinExistence type="predicted"/>
<feature type="domain" description="BEN" evidence="2">
    <location>
        <begin position="199"/>
        <end position="275"/>
    </location>
</feature>
<dbReference type="PROSITE" id="PS51457">
    <property type="entry name" value="BEN"/>
    <property type="match status" value="1"/>
</dbReference>
<keyword evidence="4" id="KW-1185">Reference proteome</keyword>
<evidence type="ECO:0000313" key="4">
    <source>
        <dbReference type="Proteomes" id="UP000830375"/>
    </source>
</evidence>
<name>A0ABQ8L4J5_LABRO</name>
<dbReference type="InterPro" id="IPR018379">
    <property type="entry name" value="BEN_domain"/>
</dbReference>
<protein>
    <submittedName>
        <fullName evidence="3">Dihydroxy-acid dehydratase</fullName>
    </submittedName>
</protein>
<gene>
    <name evidence="3" type="ORF">H4Q32_025403</name>
</gene>
<evidence type="ECO:0000259" key="2">
    <source>
        <dbReference type="PROSITE" id="PS51457"/>
    </source>
</evidence>
<dbReference type="EMBL" id="JACTAM010002187">
    <property type="protein sequence ID" value="KAI2645592.1"/>
    <property type="molecule type" value="Genomic_DNA"/>
</dbReference>
<dbReference type="Proteomes" id="UP000830375">
    <property type="component" value="Unassembled WGS sequence"/>
</dbReference>
<reference evidence="3 4" key="1">
    <citation type="submission" date="2022-01" db="EMBL/GenBank/DDBJ databases">
        <title>A high-quality chromosome-level genome assembly of rohu carp, Labeo rohita.</title>
        <authorList>
            <person name="Arick M.A. II"/>
            <person name="Hsu C.-Y."/>
            <person name="Magbanua Z."/>
            <person name="Pechanova O."/>
            <person name="Grover C."/>
            <person name="Miller E."/>
            <person name="Thrash A."/>
            <person name="Ezzel L."/>
            <person name="Alam S."/>
            <person name="Benzie J."/>
            <person name="Hamilton M."/>
            <person name="Karsi A."/>
            <person name="Lawrence M.L."/>
            <person name="Peterson D.G."/>
        </authorList>
    </citation>
    <scope>NUCLEOTIDE SEQUENCE [LARGE SCALE GENOMIC DNA]</scope>
    <source>
        <strain evidence="4">BAU-BD-2019</strain>
        <tissue evidence="3">Blood</tissue>
    </source>
</reference>
<comment type="caution">
    <text evidence="3">The sequence shown here is derived from an EMBL/GenBank/DDBJ whole genome shotgun (WGS) entry which is preliminary data.</text>
</comment>
<organism evidence="3 4">
    <name type="scientific">Labeo rohita</name>
    <name type="common">Indian major carp</name>
    <name type="synonym">Cyprinus rohita</name>
    <dbReference type="NCBI Taxonomy" id="84645"/>
    <lineage>
        <taxon>Eukaryota</taxon>
        <taxon>Metazoa</taxon>
        <taxon>Chordata</taxon>
        <taxon>Craniata</taxon>
        <taxon>Vertebrata</taxon>
        <taxon>Euteleostomi</taxon>
        <taxon>Actinopterygii</taxon>
        <taxon>Neopterygii</taxon>
        <taxon>Teleostei</taxon>
        <taxon>Ostariophysi</taxon>
        <taxon>Cypriniformes</taxon>
        <taxon>Cyprinidae</taxon>
        <taxon>Labeoninae</taxon>
        <taxon>Labeonini</taxon>
        <taxon>Labeo</taxon>
    </lineage>
</organism>
<sequence>MSTEDQQTCSKIITQCPRLDDEDGWISVKWDKGRKKKDNYSDLCQKREEFIKGEDIWKQTVRRKTKPKSWLMEDVADQMIENLKKELMAKQTSLQSSIENESSSDEDLCARNWSKVQLQMKELKRENKRLKEDNVKEILDAMKLPAVVTKLKEVIGQITLQTSPPASTCATPSPSVDLPVSACVSPQVLSDDMVFLMPGCDVKVPKRKLNSLRTTNPSVYIGDLAVLVYGRETLSHSNHALSKFPDLTMQDVRRIIRKKCNNESYIKQATAKKPI</sequence>
<evidence type="ECO:0000256" key="1">
    <source>
        <dbReference type="SAM" id="Coils"/>
    </source>
</evidence>
<accession>A0ABQ8L4J5</accession>
<feature type="coiled-coil region" evidence="1">
    <location>
        <begin position="80"/>
        <end position="140"/>
    </location>
</feature>
<keyword evidence="1" id="KW-0175">Coiled coil</keyword>